<evidence type="ECO:0000313" key="1">
    <source>
        <dbReference type="EMBL" id="NOU51709.1"/>
    </source>
</evidence>
<dbReference type="Proteomes" id="UP000586305">
    <property type="component" value="Unassembled WGS sequence"/>
</dbReference>
<accession>A0A849VDE8</accession>
<sequence length="179" mass="20711">MDNISNAFNFYKKHIYDPEKIGLLKEHNLKVAGHVHSVIWELFCALITGEKAEGITGADLKGWEVKSAKVGGNFEYQYHRHAHLQKLEEDKVVNHIFCSYSEEYDSVTVRAMKGSMLCEKYFNVWEPLCIEKYKNPDNLRFRKNVLFSFVQTNGLVVLEIQGGNLVYKNDDFKVELDSL</sequence>
<keyword evidence="2" id="KW-1185">Reference proteome</keyword>
<protein>
    <submittedName>
        <fullName evidence="1">Uncharacterized protein</fullName>
    </submittedName>
</protein>
<evidence type="ECO:0000313" key="2">
    <source>
        <dbReference type="Proteomes" id="UP000586305"/>
    </source>
</evidence>
<organism evidence="1 2">
    <name type="scientific">Pseudoalteromonas caenipelagi</name>
    <dbReference type="NCBI Taxonomy" id="2726988"/>
    <lineage>
        <taxon>Bacteria</taxon>
        <taxon>Pseudomonadati</taxon>
        <taxon>Pseudomonadota</taxon>
        <taxon>Gammaproteobacteria</taxon>
        <taxon>Alteromonadales</taxon>
        <taxon>Pseudoalteromonadaceae</taxon>
        <taxon>Pseudoalteromonas</taxon>
    </lineage>
</organism>
<dbReference type="EMBL" id="JABBPG010000006">
    <property type="protein sequence ID" value="NOU51709.1"/>
    <property type="molecule type" value="Genomic_DNA"/>
</dbReference>
<dbReference type="AlphaFoldDB" id="A0A849VDE8"/>
<name>A0A849VDE8_9GAMM</name>
<gene>
    <name evidence="1" type="ORF">HG263_14325</name>
</gene>
<proteinExistence type="predicted"/>
<dbReference type="RefSeq" id="WP_171626771.1">
    <property type="nucleotide sequence ID" value="NZ_JABBPG010000006.1"/>
</dbReference>
<comment type="caution">
    <text evidence="1">The sequence shown here is derived from an EMBL/GenBank/DDBJ whole genome shotgun (WGS) entry which is preliminary data.</text>
</comment>
<reference evidence="1 2" key="1">
    <citation type="submission" date="2020-04" db="EMBL/GenBank/DDBJ databases">
        <title>Pseudoalteromonas caenipelagi sp. nov., isolated from a tidal flat.</title>
        <authorList>
            <person name="Park S."/>
            <person name="Yoon J.-H."/>
        </authorList>
    </citation>
    <scope>NUCLEOTIDE SEQUENCE [LARGE SCALE GENOMIC DNA]</scope>
    <source>
        <strain evidence="1 2">JBTF-M23</strain>
    </source>
</reference>